<dbReference type="AlphaFoldDB" id="A0A1C4YIR0"/>
<organism evidence="2 3">
    <name type="scientific">Micromonospora haikouensis</name>
    <dbReference type="NCBI Taxonomy" id="686309"/>
    <lineage>
        <taxon>Bacteria</taxon>
        <taxon>Bacillati</taxon>
        <taxon>Actinomycetota</taxon>
        <taxon>Actinomycetes</taxon>
        <taxon>Micromonosporales</taxon>
        <taxon>Micromonosporaceae</taxon>
        <taxon>Micromonospora</taxon>
    </lineage>
</organism>
<gene>
    <name evidence="2" type="ORF">GA0070558_14930</name>
</gene>
<proteinExistence type="predicted"/>
<dbReference type="RefSeq" id="WP_218107140.1">
    <property type="nucleotide sequence ID" value="NZ_FMCW01000049.1"/>
</dbReference>
<evidence type="ECO:0000313" key="3">
    <source>
        <dbReference type="Proteomes" id="UP000199375"/>
    </source>
</evidence>
<reference evidence="2 3" key="1">
    <citation type="submission" date="2016-06" db="EMBL/GenBank/DDBJ databases">
        <authorList>
            <person name="Kjaerup R.B."/>
            <person name="Dalgaard T.S."/>
            <person name="Juul-Madsen H.R."/>
        </authorList>
    </citation>
    <scope>NUCLEOTIDE SEQUENCE [LARGE SCALE GENOMIC DNA]</scope>
    <source>
        <strain evidence="2 3">DSM 45626</strain>
    </source>
</reference>
<feature type="transmembrane region" description="Helical" evidence="1">
    <location>
        <begin position="209"/>
        <end position="233"/>
    </location>
</feature>
<sequence length="286" mass="29294">MISSAAPPRPAGASGRVIAALGVLAAALVVAFVVAPPALTADRAGGIVDRRDLSEALRAAFVAYWRSGDRDLPPDLARVVDYWSRYHLVKAVLAALLLTVLVALGFRLARAFVTTGGLGAGKRAALAAAGVLVAVLAPFSLAMVMANVQGAVAPFASLLPMLTEGVTDADLADTLTQVEQGLAESGGTGGSSSPALDLMIDDFSWYHEAMAGTAAVVAVVLVATSVLAWRRFAATRPADRRRRQVLAAYGLLSALLLLPAVALAVANATTAADPAPALLAFFQGGW</sequence>
<evidence type="ECO:0000313" key="2">
    <source>
        <dbReference type="EMBL" id="SCF20609.1"/>
    </source>
</evidence>
<feature type="transmembrane region" description="Helical" evidence="1">
    <location>
        <begin position="91"/>
        <end position="113"/>
    </location>
</feature>
<dbReference type="Proteomes" id="UP000199375">
    <property type="component" value="Unassembled WGS sequence"/>
</dbReference>
<protein>
    <recommendedName>
        <fullName evidence="4">Tat (Twin-arginine translocation) pathway signal sequence</fullName>
    </recommendedName>
</protein>
<accession>A0A1C4YIR0</accession>
<keyword evidence="1" id="KW-1133">Transmembrane helix</keyword>
<evidence type="ECO:0008006" key="4">
    <source>
        <dbReference type="Google" id="ProtNLM"/>
    </source>
</evidence>
<feature type="transmembrane region" description="Helical" evidence="1">
    <location>
        <begin position="245"/>
        <end position="266"/>
    </location>
</feature>
<evidence type="ECO:0000256" key="1">
    <source>
        <dbReference type="SAM" id="Phobius"/>
    </source>
</evidence>
<name>A0A1C4YIR0_9ACTN</name>
<feature type="transmembrane region" description="Helical" evidence="1">
    <location>
        <begin position="125"/>
        <end position="146"/>
    </location>
</feature>
<dbReference type="EMBL" id="FMCW01000049">
    <property type="protein sequence ID" value="SCF20609.1"/>
    <property type="molecule type" value="Genomic_DNA"/>
</dbReference>
<keyword evidence="1" id="KW-0472">Membrane</keyword>
<keyword evidence="1" id="KW-0812">Transmembrane</keyword>